<dbReference type="InterPro" id="IPR039859">
    <property type="entry name" value="PFA4/ZDH16/20/ERF2-like"/>
</dbReference>
<dbReference type="Proteomes" id="UP000087171">
    <property type="component" value="Unplaced"/>
</dbReference>
<comment type="catalytic activity">
    <reaction evidence="8">
        <text>L-cysteinyl-[protein] + hexadecanoyl-CoA = S-hexadecanoyl-L-cysteinyl-[protein] + CoA</text>
        <dbReference type="Rhea" id="RHEA:36683"/>
        <dbReference type="Rhea" id="RHEA-COMP:10131"/>
        <dbReference type="Rhea" id="RHEA-COMP:11032"/>
        <dbReference type="ChEBI" id="CHEBI:29950"/>
        <dbReference type="ChEBI" id="CHEBI:57287"/>
        <dbReference type="ChEBI" id="CHEBI:57379"/>
        <dbReference type="ChEBI" id="CHEBI:74151"/>
        <dbReference type="EC" id="2.3.1.225"/>
    </reaction>
</comment>
<feature type="transmembrane region" description="Helical" evidence="8">
    <location>
        <begin position="160"/>
        <end position="180"/>
    </location>
</feature>
<evidence type="ECO:0000256" key="4">
    <source>
        <dbReference type="ARBA" id="ARBA00022692"/>
    </source>
</evidence>
<feature type="transmembrane region" description="Helical" evidence="8">
    <location>
        <begin position="233"/>
        <end position="255"/>
    </location>
</feature>
<comment type="similarity">
    <text evidence="2 8">Belongs to the DHHC palmitoyltransferase family.</text>
</comment>
<keyword evidence="10" id="KW-1185">Reference proteome</keyword>
<keyword evidence="5 8" id="KW-1133">Transmembrane helix</keyword>
<proteinExistence type="inferred from homology"/>
<dbReference type="Pfam" id="PF01529">
    <property type="entry name" value="DHHC"/>
    <property type="match status" value="1"/>
</dbReference>
<evidence type="ECO:0000256" key="7">
    <source>
        <dbReference type="ARBA" id="ARBA00023315"/>
    </source>
</evidence>
<evidence type="ECO:0000259" key="9">
    <source>
        <dbReference type="Pfam" id="PF01529"/>
    </source>
</evidence>
<evidence type="ECO:0000256" key="6">
    <source>
        <dbReference type="ARBA" id="ARBA00023136"/>
    </source>
</evidence>
<accession>A0A3Q7XSG0</accession>
<gene>
    <name evidence="11" type="primary">LOC101499048</name>
</gene>
<evidence type="ECO:0000313" key="11">
    <source>
        <dbReference type="RefSeq" id="XP_027186781.1"/>
    </source>
</evidence>
<dbReference type="PROSITE" id="PS50216">
    <property type="entry name" value="DHHC"/>
    <property type="match status" value="1"/>
</dbReference>
<dbReference type="InterPro" id="IPR001594">
    <property type="entry name" value="Palmitoyltrfase_DHHC"/>
</dbReference>
<dbReference type="STRING" id="3827.A0A3Q7XSG0"/>
<protein>
    <recommendedName>
        <fullName evidence="8">S-acyltransferase</fullName>
        <ecNumber evidence="8">2.3.1.225</ecNumber>
    </recommendedName>
    <alternativeName>
        <fullName evidence="8">Palmitoyltransferase</fullName>
    </alternativeName>
</protein>
<feature type="transmembrane region" description="Helical" evidence="8">
    <location>
        <begin position="192"/>
        <end position="212"/>
    </location>
</feature>
<dbReference type="GeneID" id="101499048"/>
<evidence type="ECO:0000256" key="1">
    <source>
        <dbReference type="ARBA" id="ARBA00004127"/>
    </source>
</evidence>
<evidence type="ECO:0000313" key="10">
    <source>
        <dbReference type="Proteomes" id="UP000087171"/>
    </source>
</evidence>
<dbReference type="OrthoDB" id="331948at2759"/>
<dbReference type="GO" id="GO:0019706">
    <property type="term" value="F:protein-cysteine S-palmitoyltransferase activity"/>
    <property type="evidence" value="ECO:0007669"/>
    <property type="project" value="UniProtKB-EC"/>
</dbReference>
<comment type="domain">
    <text evidence="8">The DHHC domain is required for palmitoyltransferase activity.</text>
</comment>
<keyword evidence="4 8" id="KW-0812">Transmembrane</keyword>
<dbReference type="PANTHER" id="PTHR12246">
    <property type="entry name" value="PALMITOYLTRANSFERASE ZDHHC16"/>
    <property type="match status" value="1"/>
</dbReference>
<comment type="subcellular location">
    <subcellularLocation>
        <location evidence="1">Endomembrane system</location>
        <topology evidence="1">Multi-pass membrane protein</topology>
    </subcellularLocation>
</comment>
<reference evidence="11" key="1">
    <citation type="submission" date="2025-08" db="UniProtKB">
        <authorList>
            <consortium name="RefSeq"/>
        </authorList>
    </citation>
    <scope>IDENTIFICATION</scope>
    <source>
        <tissue evidence="11">Etiolated seedlings</tissue>
    </source>
</reference>
<dbReference type="EC" id="2.3.1.225" evidence="8"/>
<feature type="domain" description="Palmitoyltransferase DHHC" evidence="9">
    <location>
        <begin position="114"/>
        <end position="271"/>
    </location>
</feature>
<keyword evidence="3 8" id="KW-0808">Transferase</keyword>
<evidence type="ECO:0000256" key="3">
    <source>
        <dbReference type="ARBA" id="ARBA00022679"/>
    </source>
</evidence>
<sequence>MEEKSVGGEGGGVVLKVLMFCTRLRNSMMIVFFLSLVSFTYYIVVVAIYGPSLLHGRIQSISAFIVLLIFHALLVMLLWSYFSVVFTDPGRVPLNWRPKICKNIGDDDSYDDQRIRYCRKCNQFKPPRCHHCSSCGRCILKMDHHCIWVVNCVGALNYKYFLLFLFYTLLETALVTVSLFPYVKAFFSDEDVFVSLTTLAVSFIAFGELLRCNICNSFIAVTQHKHSYLIYNFYYFMHAAFNLVFVLSILGFLIMHVSLVATNTTTTEAIKTSTTPKWHYNLGWRKNYEQIFGNDKRYWLIPAYSEEDLRQMTALHGLEYPIDPDLEALQQS</sequence>
<dbReference type="AlphaFoldDB" id="A0A3Q7XSG0"/>
<dbReference type="GO" id="GO:0012505">
    <property type="term" value="C:endomembrane system"/>
    <property type="evidence" value="ECO:0007669"/>
    <property type="project" value="UniProtKB-SubCell"/>
</dbReference>
<evidence type="ECO:0000256" key="5">
    <source>
        <dbReference type="ARBA" id="ARBA00022989"/>
    </source>
</evidence>
<dbReference type="RefSeq" id="XP_027186781.1">
    <property type="nucleotide sequence ID" value="XM_027330980.1"/>
</dbReference>
<keyword evidence="6 8" id="KW-0472">Membrane</keyword>
<evidence type="ECO:0000256" key="2">
    <source>
        <dbReference type="ARBA" id="ARBA00008574"/>
    </source>
</evidence>
<feature type="transmembrane region" description="Helical" evidence="8">
    <location>
        <begin position="61"/>
        <end position="82"/>
    </location>
</feature>
<keyword evidence="7 8" id="KW-0012">Acyltransferase</keyword>
<organism evidence="10 11">
    <name type="scientific">Cicer arietinum</name>
    <name type="common">Chickpea</name>
    <name type="synonym">Garbanzo</name>
    <dbReference type="NCBI Taxonomy" id="3827"/>
    <lineage>
        <taxon>Eukaryota</taxon>
        <taxon>Viridiplantae</taxon>
        <taxon>Streptophyta</taxon>
        <taxon>Embryophyta</taxon>
        <taxon>Tracheophyta</taxon>
        <taxon>Spermatophyta</taxon>
        <taxon>Magnoliopsida</taxon>
        <taxon>eudicotyledons</taxon>
        <taxon>Gunneridae</taxon>
        <taxon>Pentapetalae</taxon>
        <taxon>rosids</taxon>
        <taxon>fabids</taxon>
        <taxon>Fabales</taxon>
        <taxon>Fabaceae</taxon>
        <taxon>Papilionoideae</taxon>
        <taxon>50 kb inversion clade</taxon>
        <taxon>NPAAA clade</taxon>
        <taxon>Hologalegina</taxon>
        <taxon>IRL clade</taxon>
        <taxon>Cicereae</taxon>
        <taxon>Cicer</taxon>
    </lineage>
</organism>
<feature type="transmembrane region" description="Helical" evidence="8">
    <location>
        <begin position="28"/>
        <end position="49"/>
    </location>
</feature>
<evidence type="ECO:0000256" key="8">
    <source>
        <dbReference type="RuleBase" id="RU079119"/>
    </source>
</evidence>
<name>A0A3Q7XSG0_CICAR</name>